<gene>
    <name evidence="19" type="ORF">POPTR_004G097100</name>
</gene>
<comment type="catalytic activity">
    <reaction evidence="14">
        <text>L-seryl-[protein] + ATP = O-phospho-L-seryl-[protein] + ADP + H(+)</text>
        <dbReference type="Rhea" id="RHEA:17989"/>
        <dbReference type="Rhea" id="RHEA-COMP:9863"/>
        <dbReference type="Rhea" id="RHEA-COMP:11604"/>
        <dbReference type="ChEBI" id="CHEBI:15378"/>
        <dbReference type="ChEBI" id="CHEBI:29999"/>
        <dbReference type="ChEBI" id="CHEBI:30616"/>
        <dbReference type="ChEBI" id="CHEBI:83421"/>
        <dbReference type="ChEBI" id="CHEBI:456216"/>
        <dbReference type="EC" id="2.7.11.1"/>
    </reaction>
</comment>
<reference evidence="19 20" key="1">
    <citation type="journal article" date="2006" name="Science">
        <title>The genome of black cottonwood, Populus trichocarpa (Torr. &amp; Gray).</title>
        <authorList>
            <person name="Tuskan G.A."/>
            <person name="Difazio S."/>
            <person name="Jansson S."/>
            <person name="Bohlmann J."/>
            <person name="Grigoriev I."/>
            <person name="Hellsten U."/>
            <person name="Putnam N."/>
            <person name="Ralph S."/>
            <person name="Rombauts S."/>
            <person name="Salamov A."/>
            <person name="Schein J."/>
            <person name="Sterck L."/>
            <person name="Aerts A."/>
            <person name="Bhalerao R.R."/>
            <person name="Bhalerao R.P."/>
            <person name="Blaudez D."/>
            <person name="Boerjan W."/>
            <person name="Brun A."/>
            <person name="Brunner A."/>
            <person name="Busov V."/>
            <person name="Campbell M."/>
            <person name="Carlson J."/>
            <person name="Chalot M."/>
            <person name="Chapman J."/>
            <person name="Chen G.L."/>
            <person name="Cooper D."/>
            <person name="Coutinho P.M."/>
            <person name="Couturier J."/>
            <person name="Covert S."/>
            <person name="Cronk Q."/>
            <person name="Cunningham R."/>
            <person name="Davis J."/>
            <person name="Degroeve S."/>
            <person name="Dejardin A."/>
            <person name="Depamphilis C."/>
            <person name="Detter J."/>
            <person name="Dirks B."/>
            <person name="Dubchak I."/>
            <person name="Duplessis S."/>
            <person name="Ehlting J."/>
            <person name="Ellis B."/>
            <person name="Gendler K."/>
            <person name="Goodstein D."/>
            <person name="Gribskov M."/>
            <person name="Grimwood J."/>
            <person name="Groover A."/>
            <person name="Gunter L."/>
            <person name="Hamberger B."/>
            <person name="Heinze B."/>
            <person name="Helariutta Y."/>
            <person name="Henrissat B."/>
            <person name="Holligan D."/>
            <person name="Holt R."/>
            <person name="Huang W."/>
            <person name="Islam-Faridi N."/>
            <person name="Jones S."/>
            <person name="Jones-Rhoades M."/>
            <person name="Jorgensen R."/>
            <person name="Joshi C."/>
            <person name="Kangasjarvi J."/>
            <person name="Karlsson J."/>
            <person name="Kelleher C."/>
            <person name="Kirkpatrick R."/>
            <person name="Kirst M."/>
            <person name="Kohler A."/>
            <person name="Kalluri U."/>
            <person name="Larimer F."/>
            <person name="Leebens-Mack J."/>
            <person name="Leple J.C."/>
            <person name="Locascio P."/>
            <person name="Lou Y."/>
            <person name="Lucas S."/>
            <person name="Martin F."/>
            <person name="Montanini B."/>
            <person name="Napoli C."/>
            <person name="Nelson D.R."/>
            <person name="Nelson C."/>
            <person name="Nieminen K."/>
            <person name="Nilsson O."/>
            <person name="Pereda V."/>
            <person name="Peter G."/>
            <person name="Philippe R."/>
            <person name="Pilate G."/>
            <person name="Poliakov A."/>
            <person name="Razumovskaya J."/>
            <person name="Richardson P."/>
            <person name="Rinaldi C."/>
            <person name="Ritland K."/>
            <person name="Rouze P."/>
            <person name="Ryaboy D."/>
            <person name="Schmutz J."/>
            <person name="Schrader J."/>
            <person name="Segerman B."/>
            <person name="Shin H."/>
            <person name="Siddiqui A."/>
            <person name="Sterky F."/>
            <person name="Terry A."/>
            <person name="Tsai C.J."/>
            <person name="Uberbacher E."/>
            <person name="Unneberg P."/>
            <person name="Vahala J."/>
            <person name="Wall K."/>
            <person name="Wessler S."/>
            <person name="Yang G."/>
            <person name="Yin T."/>
            <person name="Douglas C."/>
            <person name="Marra M."/>
            <person name="Sandberg G."/>
            <person name="Van de Peer Y."/>
            <person name="Rokhsar D."/>
        </authorList>
    </citation>
    <scope>NUCLEOTIDE SEQUENCE [LARGE SCALE GENOMIC DNA]</scope>
    <source>
        <strain evidence="20">cv. Nisqually</strain>
    </source>
</reference>
<evidence type="ECO:0000256" key="14">
    <source>
        <dbReference type="ARBA" id="ARBA00048679"/>
    </source>
</evidence>
<feature type="chain" id="PRO_5014370690" description="non-specific serine/threonine protein kinase" evidence="17">
    <location>
        <begin position="26"/>
        <end position="640"/>
    </location>
</feature>
<evidence type="ECO:0000256" key="8">
    <source>
        <dbReference type="ARBA" id="ARBA00022777"/>
    </source>
</evidence>
<dbReference type="GO" id="GO:0005524">
    <property type="term" value="F:ATP binding"/>
    <property type="evidence" value="ECO:0007669"/>
    <property type="project" value="UniProtKB-UniRule"/>
</dbReference>
<dbReference type="PROSITE" id="PS00108">
    <property type="entry name" value="PROTEIN_KINASE_ST"/>
    <property type="match status" value="1"/>
</dbReference>
<evidence type="ECO:0000256" key="17">
    <source>
        <dbReference type="SAM" id="SignalP"/>
    </source>
</evidence>
<dbReference type="EMBL" id="CM009293">
    <property type="protein sequence ID" value="PNT40421.1"/>
    <property type="molecule type" value="Genomic_DNA"/>
</dbReference>
<keyword evidence="11 16" id="KW-0472">Membrane</keyword>
<evidence type="ECO:0000259" key="18">
    <source>
        <dbReference type="PROSITE" id="PS50011"/>
    </source>
</evidence>
<accession>A0A2K2ASB8</accession>
<proteinExistence type="predicted"/>
<dbReference type="AlphaFoldDB" id="A0A2K2ASB8"/>
<dbReference type="EC" id="2.7.11.1" evidence="2"/>
<dbReference type="PROSITE" id="PS50011">
    <property type="entry name" value="PROTEIN_KINASE_DOM"/>
    <property type="match status" value="1"/>
</dbReference>
<evidence type="ECO:0000256" key="10">
    <source>
        <dbReference type="ARBA" id="ARBA00022989"/>
    </source>
</evidence>
<dbReference type="Proteomes" id="UP000006729">
    <property type="component" value="Chromosome 4"/>
</dbReference>
<evidence type="ECO:0000256" key="9">
    <source>
        <dbReference type="ARBA" id="ARBA00022840"/>
    </source>
</evidence>
<dbReference type="FunFam" id="3.30.200.20:FF:000162">
    <property type="entry name" value="Adenine nucleotide alpha hydrolase-like domain kinase"/>
    <property type="match status" value="1"/>
</dbReference>
<dbReference type="SUPFAM" id="SSF56112">
    <property type="entry name" value="Protein kinase-like (PK-like)"/>
    <property type="match status" value="1"/>
</dbReference>
<evidence type="ECO:0000256" key="1">
    <source>
        <dbReference type="ARBA" id="ARBA00004167"/>
    </source>
</evidence>
<feature type="binding site" evidence="15">
    <location>
        <position position="379"/>
    </location>
    <ligand>
        <name>ATP</name>
        <dbReference type="ChEBI" id="CHEBI:30616"/>
    </ligand>
</feature>
<keyword evidence="4" id="KW-0808">Transferase</keyword>
<feature type="domain" description="Protein kinase" evidence="18">
    <location>
        <begin position="351"/>
        <end position="626"/>
    </location>
</feature>
<feature type="transmembrane region" description="Helical" evidence="16">
    <location>
        <begin position="258"/>
        <end position="280"/>
    </location>
</feature>
<dbReference type="FunFam" id="1.10.510.10:FF:000161">
    <property type="entry name" value="Wall-associated receptor kinase-like 20"/>
    <property type="match status" value="1"/>
</dbReference>
<evidence type="ECO:0000256" key="5">
    <source>
        <dbReference type="ARBA" id="ARBA00022692"/>
    </source>
</evidence>
<dbReference type="Pfam" id="PF13947">
    <property type="entry name" value="GUB_WAK_bind"/>
    <property type="match status" value="1"/>
</dbReference>
<dbReference type="InterPro" id="IPR025287">
    <property type="entry name" value="WAK_GUB"/>
</dbReference>
<dbReference type="OMA" id="PICICDD"/>
<evidence type="ECO:0000256" key="11">
    <source>
        <dbReference type="ARBA" id="ARBA00023136"/>
    </source>
</evidence>
<dbReference type="Gramene" id="Potri.004G097100.1.v4.1">
    <property type="protein sequence ID" value="Potri.004G097100.1.v4.1"/>
    <property type="gene ID" value="Potri.004G097100.v4.1"/>
</dbReference>
<dbReference type="GO" id="GO:0030247">
    <property type="term" value="F:polysaccharide binding"/>
    <property type="evidence" value="ECO:0007669"/>
    <property type="project" value="InterPro"/>
</dbReference>
<dbReference type="Pfam" id="PF14380">
    <property type="entry name" value="WAK_assoc"/>
    <property type="match status" value="1"/>
</dbReference>
<feature type="signal peptide" evidence="17">
    <location>
        <begin position="1"/>
        <end position="25"/>
    </location>
</feature>
<dbReference type="PROSITE" id="PS00107">
    <property type="entry name" value="PROTEIN_KINASE_ATP"/>
    <property type="match status" value="1"/>
</dbReference>
<dbReference type="Gene3D" id="1.10.510.10">
    <property type="entry name" value="Transferase(Phosphotransferase) domain 1"/>
    <property type="match status" value="1"/>
</dbReference>
<keyword evidence="3" id="KW-0723">Serine/threonine-protein kinase</keyword>
<name>A0A2K2ASB8_POPTR</name>
<keyword evidence="9 15" id="KW-0067">ATP-binding</keyword>
<evidence type="ECO:0000256" key="12">
    <source>
        <dbReference type="ARBA" id="ARBA00023180"/>
    </source>
</evidence>
<dbReference type="FunCoup" id="A0A2K2ASB8">
    <property type="interactions" value="448"/>
</dbReference>
<keyword evidence="20" id="KW-1185">Reference proteome</keyword>
<evidence type="ECO:0000256" key="3">
    <source>
        <dbReference type="ARBA" id="ARBA00022527"/>
    </source>
</evidence>
<dbReference type="InterPro" id="IPR017441">
    <property type="entry name" value="Protein_kinase_ATP_BS"/>
</dbReference>
<evidence type="ECO:0000256" key="15">
    <source>
        <dbReference type="PROSITE-ProRule" id="PRU10141"/>
    </source>
</evidence>
<evidence type="ECO:0000313" key="19">
    <source>
        <dbReference type="EMBL" id="PNT40421.1"/>
    </source>
</evidence>
<keyword evidence="8" id="KW-0418">Kinase</keyword>
<comment type="subcellular location">
    <subcellularLocation>
        <location evidence="1">Membrane</location>
        <topology evidence="1">Single-pass membrane protein</topology>
    </subcellularLocation>
</comment>
<dbReference type="InterPro" id="IPR011009">
    <property type="entry name" value="Kinase-like_dom_sf"/>
</dbReference>
<dbReference type="InterPro" id="IPR032872">
    <property type="entry name" value="WAK_assoc_C"/>
</dbReference>
<keyword evidence="12" id="KW-0325">Glycoprotein</keyword>
<dbReference type="Pfam" id="PF00069">
    <property type="entry name" value="Pkinase"/>
    <property type="match status" value="1"/>
</dbReference>
<evidence type="ECO:0000256" key="13">
    <source>
        <dbReference type="ARBA" id="ARBA00047899"/>
    </source>
</evidence>
<protein>
    <recommendedName>
        <fullName evidence="2">non-specific serine/threonine protein kinase</fullName>
        <ecNumber evidence="2">2.7.11.1</ecNumber>
    </recommendedName>
</protein>
<dbReference type="GO" id="GO:0005886">
    <property type="term" value="C:plasma membrane"/>
    <property type="evidence" value="ECO:0007669"/>
    <property type="project" value="UniProtKB-ARBA"/>
</dbReference>
<dbReference type="GO" id="GO:0004674">
    <property type="term" value="F:protein serine/threonine kinase activity"/>
    <property type="evidence" value="ECO:0007669"/>
    <property type="project" value="UniProtKB-KW"/>
</dbReference>
<dbReference type="InterPro" id="IPR000719">
    <property type="entry name" value="Prot_kinase_dom"/>
</dbReference>
<keyword evidence="7 15" id="KW-0547">Nucleotide-binding</keyword>
<organism evidence="19 20">
    <name type="scientific">Populus trichocarpa</name>
    <name type="common">Western balsam poplar</name>
    <name type="synonym">Populus balsamifera subsp. trichocarpa</name>
    <dbReference type="NCBI Taxonomy" id="3694"/>
    <lineage>
        <taxon>Eukaryota</taxon>
        <taxon>Viridiplantae</taxon>
        <taxon>Streptophyta</taxon>
        <taxon>Embryophyta</taxon>
        <taxon>Tracheophyta</taxon>
        <taxon>Spermatophyta</taxon>
        <taxon>Magnoliopsida</taxon>
        <taxon>eudicotyledons</taxon>
        <taxon>Gunneridae</taxon>
        <taxon>Pentapetalae</taxon>
        <taxon>rosids</taxon>
        <taxon>fabids</taxon>
        <taxon>Malpighiales</taxon>
        <taxon>Salicaceae</taxon>
        <taxon>Saliceae</taxon>
        <taxon>Populus</taxon>
    </lineage>
</organism>
<dbReference type="SMR" id="A0A2K2ASB8"/>
<keyword evidence="5 16" id="KW-0812">Transmembrane</keyword>
<evidence type="ECO:0000256" key="4">
    <source>
        <dbReference type="ARBA" id="ARBA00022679"/>
    </source>
</evidence>
<evidence type="ECO:0000256" key="16">
    <source>
        <dbReference type="SAM" id="Phobius"/>
    </source>
</evidence>
<dbReference type="ExpressionAtlas" id="A0A2K2ASB8">
    <property type="expression patterns" value="baseline and differential"/>
</dbReference>
<keyword evidence="6 17" id="KW-0732">Signal</keyword>
<dbReference type="InterPro" id="IPR008271">
    <property type="entry name" value="Ser/Thr_kinase_AS"/>
</dbReference>
<evidence type="ECO:0000313" key="20">
    <source>
        <dbReference type="Proteomes" id="UP000006729"/>
    </source>
</evidence>
<evidence type="ECO:0000256" key="6">
    <source>
        <dbReference type="ARBA" id="ARBA00022729"/>
    </source>
</evidence>
<dbReference type="InParanoid" id="A0A2K2ASB8"/>
<evidence type="ECO:0000256" key="2">
    <source>
        <dbReference type="ARBA" id="ARBA00012513"/>
    </source>
</evidence>
<sequence length="640" mass="70751">MHPLSTAAATSFLSTLLLLLHLTATSPSNDMSNLSNCNQTFSCGALTNITYPFTGGERPYHCGPPEFQLTCDGNSLTTLKANSQTYRVTQVDQANQTLRLSPLDFYGDNPCTYPSTSTTFDNVIFSLGSNHETLSLFYGCKNLGGYVEANSKFSCGGPGDSEEGFFIIGDHPPVDRCQTSFQVPFPRSWAQQPQAEGLSLLVKVLKEGFDVSYRNPYSADCQKCYKHSGRQCGFDGKVPICICDDQLCTEKSSNRKPLIIGVSLASGAVLVIFVGCWIMVVKQMKKRKSALVQSECLPAVAPTSGNGLATINFFRTTPSLAISKSDLDKGSTYLGVRVFSYNELEEATNCFDSSKELGDGGFGTVYYGVLRDGCVVAVKRLYESNMRRAEQFMNEIEILAHLRHKNLVELYGCTSRHSRELLLVYEYIPNGTVADHLHGRQSNSGLLTWPVRLSIAIETASALAYLHASDVIHRDVKTNNILLDNDFHVKVADFGLSRLFPTDVTHVSTAPQGTPGYVDPEYYQCYHLTNKSDVYSYGVVLIELISALEAVDITRHRHDINLSNMAVNKIQNHALNELVDPFLGFDKDFVVREMVSSVAELAFMCLQHEREMRPTMEEVLEVLRGIERENYGAGKGGVEC</sequence>
<dbReference type="PANTHER" id="PTHR46008:SF34">
    <property type="entry name" value="PROTEIN KINASE DOMAIN-CONTAINING PROTEIN"/>
    <property type="match status" value="1"/>
</dbReference>
<dbReference type="PANTHER" id="PTHR46008">
    <property type="entry name" value="LEAF RUST 10 DISEASE-RESISTANCE LOCUS RECEPTOR-LIKE PROTEIN KINASE-LIKE 1.4"/>
    <property type="match status" value="1"/>
</dbReference>
<comment type="catalytic activity">
    <reaction evidence="13">
        <text>L-threonyl-[protein] + ATP = O-phospho-L-threonyl-[protein] + ADP + H(+)</text>
        <dbReference type="Rhea" id="RHEA:46608"/>
        <dbReference type="Rhea" id="RHEA-COMP:11060"/>
        <dbReference type="Rhea" id="RHEA-COMP:11605"/>
        <dbReference type="ChEBI" id="CHEBI:15378"/>
        <dbReference type="ChEBI" id="CHEBI:30013"/>
        <dbReference type="ChEBI" id="CHEBI:30616"/>
        <dbReference type="ChEBI" id="CHEBI:61977"/>
        <dbReference type="ChEBI" id="CHEBI:456216"/>
        <dbReference type="EC" id="2.7.11.1"/>
    </reaction>
</comment>
<dbReference type="SMART" id="SM00220">
    <property type="entry name" value="S_TKc"/>
    <property type="match status" value="1"/>
</dbReference>
<evidence type="ECO:0000256" key="7">
    <source>
        <dbReference type="ARBA" id="ARBA00022741"/>
    </source>
</evidence>
<keyword evidence="10 16" id="KW-1133">Transmembrane helix</keyword>
<dbReference type="Gene3D" id="3.30.200.20">
    <property type="entry name" value="Phosphorylase Kinase, domain 1"/>
    <property type="match status" value="1"/>
</dbReference>